<dbReference type="RefSeq" id="WP_131594173.1">
    <property type="nucleotide sequence ID" value="NZ_SJSL01000001.1"/>
</dbReference>
<sequence length="92" mass="10181">MKYLLTVLAITLTLNACKPDQGKGIAVSVDNNSEQTIYNLIITTSEHLSSLNYPLIKNGQEIDAFLDMKKNRIDGHDIQSDNTIISLTGIPY</sequence>
<gene>
    <name evidence="1" type="ORF">EZ437_05890</name>
</gene>
<proteinExistence type="predicted"/>
<keyword evidence="2" id="KW-1185">Reference proteome</keyword>
<reference evidence="1 2" key="1">
    <citation type="submission" date="2019-02" db="EMBL/GenBank/DDBJ databases">
        <title>Pedobacter sp. RP-1-14 sp. nov., isolated from Arctic soil.</title>
        <authorList>
            <person name="Dahal R.H."/>
        </authorList>
    </citation>
    <scope>NUCLEOTIDE SEQUENCE [LARGE SCALE GENOMIC DNA]</scope>
    <source>
        <strain evidence="1 2">RP-1-14</strain>
    </source>
</reference>
<dbReference type="Proteomes" id="UP000293347">
    <property type="component" value="Unassembled WGS sequence"/>
</dbReference>
<organism evidence="1 2">
    <name type="scientific">Pedobacter psychroterrae</name>
    <dbReference type="NCBI Taxonomy" id="2530453"/>
    <lineage>
        <taxon>Bacteria</taxon>
        <taxon>Pseudomonadati</taxon>
        <taxon>Bacteroidota</taxon>
        <taxon>Sphingobacteriia</taxon>
        <taxon>Sphingobacteriales</taxon>
        <taxon>Sphingobacteriaceae</taxon>
        <taxon>Pedobacter</taxon>
    </lineage>
</organism>
<evidence type="ECO:0000313" key="2">
    <source>
        <dbReference type="Proteomes" id="UP000293347"/>
    </source>
</evidence>
<dbReference type="AlphaFoldDB" id="A0A4R0NVC2"/>
<comment type="caution">
    <text evidence="1">The sequence shown here is derived from an EMBL/GenBank/DDBJ whole genome shotgun (WGS) entry which is preliminary data.</text>
</comment>
<name>A0A4R0NVC2_9SPHI</name>
<evidence type="ECO:0000313" key="1">
    <source>
        <dbReference type="EMBL" id="TCD03495.1"/>
    </source>
</evidence>
<dbReference type="EMBL" id="SJSL01000001">
    <property type="protein sequence ID" value="TCD03495.1"/>
    <property type="molecule type" value="Genomic_DNA"/>
</dbReference>
<protein>
    <submittedName>
        <fullName evidence="1">Uncharacterized protein</fullName>
    </submittedName>
</protein>
<accession>A0A4R0NVC2</accession>